<evidence type="ECO:0000256" key="4">
    <source>
        <dbReference type="RuleBase" id="RU311113"/>
    </source>
</evidence>
<dbReference type="PANTHER" id="PTHR23415">
    <property type="entry name" value="CYCLIN-DEPENDENT KINASES REGULATORY SUBUNIT/60S RIBOSOME SUBUNIT BIOGENESIS PROTEIN NIP7"/>
    <property type="match status" value="1"/>
</dbReference>
<dbReference type="PRINTS" id="PR00296">
    <property type="entry name" value="CYCLINKINASE"/>
</dbReference>
<dbReference type="InterPro" id="IPR000789">
    <property type="entry name" value="Cyclin-dep_kinase_reg-sub"/>
</dbReference>
<name>A0A0D2WW94_CAPO3</name>
<dbReference type="OMA" id="MHEPEPH"/>
<dbReference type="FunCoup" id="A0A0D2WW94">
    <property type="interactions" value="199"/>
</dbReference>
<comment type="similarity">
    <text evidence="1 4">Belongs to the CKS family.</text>
</comment>
<dbReference type="STRING" id="595528.A0A0D2WW94"/>
<evidence type="ECO:0000256" key="1">
    <source>
        <dbReference type="ARBA" id="ARBA00007782"/>
    </source>
</evidence>
<dbReference type="SUPFAM" id="SSF55637">
    <property type="entry name" value="Cell cycle regulatory proteins"/>
    <property type="match status" value="1"/>
</dbReference>
<evidence type="ECO:0000313" key="6">
    <source>
        <dbReference type="Proteomes" id="UP000008743"/>
    </source>
</evidence>
<evidence type="ECO:0000256" key="3">
    <source>
        <dbReference type="ARBA" id="ARBA00023306"/>
    </source>
</evidence>
<gene>
    <name evidence="5" type="ORF">CAOG_007008</name>
</gene>
<keyword evidence="2 4" id="KW-0132">Cell division</keyword>
<comment type="function">
    <text evidence="4">Binds to the catalytic subunit of the cyclin dependent kinases and is essential for their biological function.</text>
</comment>
<evidence type="ECO:0000313" key="5">
    <source>
        <dbReference type="EMBL" id="KJE96733.1"/>
    </source>
</evidence>
<organism evidence="5 6">
    <name type="scientific">Capsaspora owczarzaki (strain ATCC 30864)</name>
    <dbReference type="NCBI Taxonomy" id="595528"/>
    <lineage>
        <taxon>Eukaryota</taxon>
        <taxon>Filasterea</taxon>
        <taxon>Capsaspora</taxon>
    </lineage>
</organism>
<dbReference type="InterPro" id="IPR036858">
    <property type="entry name" value="Cyclin-dep_kinase_reg-sub_sf"/>
</dbReference>
<accession>A0A0D2WW94</accession>
<dbReference type="OrthoDB" id="440676at2759"/>
<dbReference type="RefSeq" id="XP_004343732.1">
    <property type="nucleotide sequence ID" value="XM_004343682.2"/>
</dbReference>
<reference evidence="6" key="1">
    <citation type="submission" date="2011-02" db="EMBL/GenBank/DDBJ databases">
        <title>The Genome Sequence of Capsaspora owczarzaki ATCC 30864.</title>
        <authorList>
            <person name="Russ C."/>
            <person name="Cuomo C."/>
            <person name="Burger G."/>
            <person name="Gray M.W."/>
            <person name="Holland P.W.H."/>
            <person name="King N."/>
            <person name="Lang F.B.F."/>
            <person name="Roger A.J."/>
            <person name="Ruiz-Trillo I."/>
            <person name="Young S.K."/>
            <person name="Zeng Q."/>
            <person name="Gargeya S."/>
            <person name="Alvarado L."/>
            <person name="Berlin A."/>
            <person name="Chapman S.B."/>
            <person name="Chen Z."/>
            <person name="Freedman E."/>
            <person name="Gellesch M."/>
            <person name="Goldberg J."/>
            <person name="Griggs A."/>
            <person name="Gujja S."/>
            <person name="Heilman E."/>
            <person name="Heiman D."/>
            <person name="Howarth C."/>
            <person name="Mehta T."/>
            <person name="Neiman D."/>
            <person name="Pearson M."/>
            <person name="Roberts A."/>
            <person name="Saif S."/>
            <person name="Shea T."/>
            <person name="Shenoy N."/>
            <person name="Sisk P."/>
            <person name="Stolte C."/>
            <person name="Sykes S."/>
            <person name="White J."/>
            <person name="Yandava C."/>
            <person name="Haas B."/>
            <person name="Nusbaum C."/>
            <person name="Birren B."/>
        </authorList>
    </citation>
    <scope>NUCLEOTIDE SEQUENCE</scope>
    <source>
        <strain evidence="6">ATCC 30864</strain>
    </source>
</reference>
<dbReference type="eggNOG" id="KOG3484">
    <property type="taxonomic scope" value="Eukaryota"/>
</dbReference>
<dbReference type="GO" id="GO:0016301">
    <property type="term" value="F:kinase activity"/>
    <property type="evidence" value="ECO:0007669"/>
    <property type="project" value="UniProtKB-KW"/>
</dbReference>
<dbReference type="Pfam" id="PF01111">
    <property type="entry name" value="CKS"/>
    <property type="match status" value="1"/>
</dbReference>
<dbReference type="EMBL" id="KE346372">
    <property type="protein sequence ID" value="KJE96733.1"/>
    <property type="molecule type" value="Genomic_DNA"/>
</dbReference>
<dbReference type="PhylomeDB" id="A0A0D2WW94"/>
<dbReference type="InParanoid" id="A0A0D2WW94"/>
<dbReference type="GO" id="GO:0016538">
    <property type="term" value="F:cyclin-dependent protein serine/threonine kinase regulator activity"/>
    <property type="evidence" value="ECO:0007669"/>
    <property type="project" value="InterPro"/>
</dbReference>
<keyword evidence="5" id="KW-0808">Transferase</keyword>
<protein>
    <recommendedName>
        <fullName evidence="4">Cyclin-dependent kinases regulatory subunit</fullName>
    </recommendedName>
</protein>
<dbReference type="SMART" id="SM01084">
    <property type="entry name" value="CKS"/>
    <property type="match status" value="1"/>
</dbReference>
<sequence>MSGRPEVNYSDKYYDSEFEYRHVIITPEMIKMLPKDETHLTGEPRPLLSEFQWRSMGVQQSRGWEHYLWHKPSPEVLLFRRPINYQQMIDAQQAAQAQIVAPMQ</sequence>
<dbReference type="Gene3D" id="3.30.170.10">
    <property type="entry name" value="Cyclin-dependent kinase, regulatory subunit"/>
    <property type="match status" value="1"/>
</dbReference>
<proteinExistence type="inferred from homology"/>
<keyword evidence="3 4" id="KW-0131">Cell cycle</keyword>
<dbReference type="AlphaFoldDB" id="A0A0D2WW94"/>
<keyword evidence="6" id="KW-1185">Reference proteome</keyword>
<dbReference type="GO" id="GO:0051301">
    <property type="term" value="P:cell division"/>
    <property type="evidence" value="ECO:0007669"/>
    <property type="project" value="UniProtKB-UniRule"/>
</dbReference>
<dbReference type="Proteomes" id="UP000008743">
    <property type="component" value="Unassembled WGS sequence"/>
</dbReference>
<evidence type="ECO:0000256" key="2">
    <source>
        <dbReference type="ARBA" id="ARBA00022618"/>
    </source>
</evidence>
<keyword evidence="5" id="KW-0418">Kinase</keyword>